<organism evidence="1 2">
    <name type="scientific">Clostridium sardiniense</name>
    <name type="common">Clostridium absonum</name>
    <dbReference type="NCBI Taxonomy" id="29369"/>
    <lineage>
        <taxon>Bacteria</taxon>
        <taxon>Bacillati</taxon>
        <taxon>Bacillota</taxon>
        <taxon>Clostridia</taxon>
        <taxon>Eubacteriales</taxon>
        <taxon>Clostridiaceae</taxon>
        <taxon>Clostridium</taxon>
    </lineage>
</organism>
<proteinExistence type="predicted"/>
<dbReference type="InterPro" id="IPR036514">
    <property type="entry name" value="SGNH_hydro_sf"/>
</dbReference>
<keyword evidence="2" id="KW-1185">Reference proteome</keyword>
<sequence length="205" mass="23859">MNKETVFVIGDSISLNYGPYLEDMIRNKYNYGRKSNLEDAMEDLDKPIGANAGDSSMVLEYLKEEYDKGVRYEILLLNCGLHDVRVDRDTKKIQIDEETYEKNLNEVIGLANKMAKKVFWITTTPVDDEIHNKRKFGFLRYNKDVLKYNKIADKIMMDNGVSSIDLYKFTSTLGKDIYRDHVHFKEDIVKMQSSFIAGYLFGLYI</sequence>
<comment type="caution">
    <text evidence="1">The sequence shown here is derived from an EMBL/GenBank/DDBJ whole genome shotgun (WGS) entry which is preliminary data.</text>
</comment>
<accession>A0ABS7KT73</accession>
<dbReference type="RefSeq" id="WP_221858375.1">
    <property type="nucleotide sequence ID" value="NZ_JAIKTU010000001.1"/>
</dbReference>
<dbReference type="GO" id="GO:0016787">
    <property type="term" value="F:hydrolase activity"/>
    <property type="evidence" value="ECO:0007669"/>
    <property type="project" value="UniProtKB-KW"/>
</dbReference>
<keyword evidence="1" id="KW-0378">Hydrolase</keyword>
<protein>
    <submittedName>
        <fullName evidence="1">SGNH/GDSL hydrolase family protein</fullName>
    </submittedName>
</protein>
<evidence type="ECO:0000313" key="2">
    <source>
        <dbReference type="Proteomes" id="UP001299068"/>
    </source>
</evidence>
<dbReference type="SUPFAM" id="SSF52266">
    <property type="entry name" value="SGNH hydrolase"/>
    <property type="match status" value="1"/>
</dbReference>
<name>A0ABS7KT73_CLOSR</name>
<dbReference type="CDD" id="cd00229">
    <property type="entry name" value="SGNH_hydrolase"/>
    <property type="match status" value="1"/>
</dbReference>
<reference evidence="1 2" key="1">
    <citation type="journal article" date="2021" name="Cell Host Microbe">
        <title>in vivo commensal control of Clostridioides difficile virulence.</title>
        <authorList>
            <person name="Girinathan B.P."/>
            <person name="Dibenedetto N."/>
            <person name="Worley J.N."/>
            <person name="Peltier J."/>
            <person name="Arrieta-Ortiz M.L."/>
            <person name="Rupa Christinal Immanuel S."/>
            <person name="Lavin R."/>
            <person name="Delaney M.L."/>
            <person name="Cummins C."/>
            <person name="Hoffmann M."/>
            <person name="Luo Y."/>
            <person name="Gonzalez-Escalona N."/>
            <person name="Allard M."/>
            <person name="Onderdonk A.B."/>
            <person name="Gerber G.K."/>
            <person name="Sonenshein A.L."/>
            <person name="Baliga N."/>
            <person name="Dupuy B."/>
            <person name="Bry L."/>
        </authorList>
    </citation>
    <scope>NUCLEOTIDE SEQUENCE [LARGE SCALE GENOMIC DNA]</scope>
    <source>
        <strain evidence="1 2">DSM 599</strain>
    </source>
</reference>
<dbReference type="Gene3D" id="3.40.50.1110">
    <property type="entry name" value="SGNH hydrolase"/>
    <property type="match status" value="1"/>
</dbReference>
<dbReference type="EMBL" id="JAIKTU010000001">
    <property type="protein sequence ID" value="MBY0754011.1"/>
    <property type="molecule type" value="Genomic_DNA"/>
</dbReference>
<evidence type="ECO:0000313" key="1">
    <source>
        <dbReference type="EMBL" id="MBY0754011.1"/>
    </source>
</evidence>
<dbReference type="Proteomes" id="UP001299068">
    <property type="component" value="Unassembled WGS sequence"/>
</dbReference>
<gene>
    <name evidence="1" type="ORF">K5V21_00945</name>
</gene>